<evidence type="ECO:0000256" key="1">
    <source>
        <dbReference type="ARBA" id="ARBA00004651"/>
    </source>
</evidence>
<dbReference type="GO" id="GO:0004129">
    <property type="term" value="F:cytochrome-c oxidase activity"/>
    <property type="evidence" value="ECO:0007669"/>
    <property type="project" value="UniProtKB-EC"/>
</dbReference>
<keyword evidence="5 10" id="KW-0812">Transmembrane</keyword>
<dbReference type="Pfam" id="PF00510">
    <property type="entry name" value="COX3"/>
    <property type="match status" value="1"/>
</dbReference>
<evidence type="ECO:0000256" key="4">
    <source>
        <dbReference type="ARBA" id="ARBA00022475"/>
    </source>
</evidence>
<feature type="transmembrane region" description="Helical" evidence="11">
    <location>
        <begin position="110"/>
        <end position="138"/>
    </location>
</feature>
<name>A0A220UFW2_9MICO</name>
<dbReference type="KEGG" id="brv:CFK39_15040"/>
<evidence type="ECO:0000313" key="14">
    <source>
        <dbReference type="Proteomes" id="UP000198398"/>
    </source>
</evidence>
<evidence type="ECO:0000256" key="6">
    <source>
        <dbReference type="ARBA" id="ARBA00022989"/>
    </source>
</evidence>
<evidence type="ECO:0000256" key="11">
    <source>
        <dbReference type="SAM" id="Phobius"/>
    </source>
</evidence>
<evidence type="ECO:0000256" key="2">
    <source>
        <dbReference type="ARBA" id="ARBA00010581"/>
    </source>
</evidence>
<dbReference type="PANTHER" id="PTHR11403">
    <property type="entry name" value="CYTOCHROME C OXIDASE SUBUNIT III"/>
    <property type="match status" value="1"/>
</dbReference>
<dbReference type="CDD" id="cd00386">
    <property type="entry name" value="Heme_Cu_Oxidase_III_like"/>
    <property type="match status" value="1"/>
</dbReference>
<dbReference type="Proteomes" id="UP000198398">
    <property type="component" value="Chromosome"/>
</dbReference>
<dbReference type="PANTHER" id="PTHR11403:SF2">
    <property type="entry name" value="CYTOCHROME BO(3) UBIQUINOL OXIDASE SUBUNIT 3"/>
    <property type="match status" value="1"/>
</dbReference>
<keyword evidence="14" id="KW-1185">Reference proteome</keyword>
<comment type="subcellular location">
    <subcellularLocation>
        <location evidence="1 10">Cell membrane</location>
        <topology evidence="1 10">Multi-pass membrane protein</topology>
    </subcellularLocation>
</comment>
<dbReference type="OrthoDB" id="9810850at2"/>
<proteinExistence type="inferred from homology"/>
<comment type="similarity">
    <text evidence="2 10">Belongs to the cytochrome c oxidase subunit 3 family.</text>
</comment>
<dbReference type="Gene3D" id="1.20.120.80">
    <property type="entry name" value="Cytochrome c oxidase, subunit III, four-helix bundle"/>
    <property type="match status" value="1"/>
</dbReference>
<evidence type="ECO:0000313" key="13">
    <source>
        <dbReference type="EMBL" id="ASK66900.1"/>
    </source>
</evidence>
<dbReference type="EMBL" id="CP022316">
    <property type="protein sequence ID" value="ASK66900.1"/>
    <property type="molecule type" value="Genomic_DNA"/>
</dbReference>
<feature type="transmembrane region" description="Helical" evidence="11">
    <location>
        <begin position="69"/>
        <end position="90"/>
    </location>
</feature>
<protein>
    <recommendedName>
        <fullName evidence="3">cytochrome-c oxidase</fullName>
        <ecNumber evidence="3">7.1.1.9</ecNumber>
    </recommendedName>
    <alternativeName>
        <fullName evidence="8">Cytochrome aa3 subunit 3</fullName>
    </alternativeName>
    <alternativeName>
        <fullName evidence="9">Cytochrome c oxidase polypeptide III</fullName>
    </alternativeName>
</protein>
<feature type="domain" description="Heme-copper oxidase subunit III family profile" evidence="12">
    <location>
        <begin position="1"/>
        <end position="224"/>
    </location>
</feature>
<evidence type="ECO:0000256" key="7">
    <source>
        <dbReference type="ARBA" id="ARBA00023136"/>
    </source>
</evidence>
<evidence type="ECO:0000256" key="10">
    <source>
        <dbReference type="RuleBase" id="RU003376"/>
    </source>
</evidence>
<keyword evidence="6 11" id="KW-1133">Transmembrane helix</keyword>
<sequence length="244" mass="27092">MTTATLTERPPAAAAPAVGRPNPTQIGTLVWLASELMFFGGLFAMFFTLRSMAPDTFADGEAKFTHGYALVNTSILVFSSVTCQIGVFMAEGRFPWGPAFQPRKRREGSIFNIGGWGMIEWYTLTFILGAIFVSGQAYEYTELVHHGVTMSSTPFSSVFYLSTGFHGIHVIGGLIAFLMVLLRAYAAENFTSHEQVSAICISYYWHFVDVVWIVLFFIVYMLDPIMSLGDPGHAVQVTFDWSIF</sequence>
<feature type="transmembrane region" description="Helical" evidence="11">
    <location>
        <begin position="29"/>
        <end position="49"/>
    </location>
</feature>
<evidence type="ECO:0000259" key="12">
    <source>
        <dbReference type="PROSITE" id="PS50253"/>
    </source>
</evidence>
<evidence type="ECO:0000256" key="8">
    <source>
        <dbReference type="ARBA" id="ARBA00031400"/>
    </source>
</evidence>
<dbReference type="InterPro" id="IPR000298">
    <property type="entry name" value="Cyt_c_oxidase-like_su3"/>
</dbReference>
<dbReference type="EC" id="7.1.1.9" evidence="3"/>
<dbReference type="InterPro" id="IPR013833">
    <property type="entry name" value="Cyt_c_oxidase_su3_a-hlx"/>
</dbReference>
<evidence type="ECO:0000256" key="3">
    <source>
        <dbReference type="ARBA" id="ARBA00012949"/>
    </source>
</evidence>
<gene>
    <name evidence="13" type="ORF">CFK39_15040</name>
</gene>
<reference evidence="14" key="1">
    <citation type="submission" date="2017-07" db="EMBL/GenBank/DDBJ databases">
        <title>Brachybacterium sp. VR2415.</title>
        <authorList>
            <person name="Tak E.J."/>
            <person name="Bae J.-W."/>
        </authorList>
    </citation>
    <scope>NUCLEOTIDE SEQUENCE [LARGE SCALE GENOMIC DNA]</scope>
    <source>
        <strain evidence="14">VR2415</strain>
    </source>
</reference>
<evidence type="ECO:0000256" key="5">
    <source>
        <dbReference type="ARBA" id="ARBA00022692"/>
    </source>
</evidence>
<dbReference type="RefSeq" id="WP_089066136.1">
    <property type="nucleotide sequence ID" value="NZ_CP022316.1"/>
</dbReference>
<dbReference type="GO" id="GO:0019646">
    <property type="term" value="P:aerobic electron transport chain"/>
    <property type="evidence" value="ECO:0007669"/>
    <property type="project" value="InterPro"/>
</dbReference>
<keyword evidence="4" id="KW-1003">Cell membrane</keyword>
<dbReference type="GO" id="GO:0005886">
    <property type="term" value="C:plasma membrane"/>
    <property type="evidence" value="ECO:0007669"/>
    <property type="project" value="UniProtKB-SubCell"/>
</dbReference>
<dbReference type="SUPFAM" id="SSF81452">
    <property type="entry name" value="Cytochrome c oxidase subunit III-like"/>
    <property type="match status" value="1"/>
</dbReference>
<organism evidence="13 14">
    <name type="scientific">Brachybacterium avium</name>
    <dbReference type="NCBI Taxonomy" id="2017485"/>
    <lineage>
        <taxon>Bacteria</taxon>
        <taxon>Bacillati</taxon>
        <taxon>Actinomycetota</taxon>
        <taxon>Actinomycetes</taxon>
        <taxon>Micrococcales</taxon>
        <taxon>Dermabacteraceae</taxon>
        <taxon>Brachybacterium</taxon>
    </lineage>
</organism>
<accession>A0A220UFW2</accession>
<dbReference type="InterPro" id="IPR024791">
    <property type="entry name" value="Cyt_c/ubiquinol_Oxase_su3"/>
</dbReference>
<keyword evidence="7 11" id="KW-0472">Membrane</keyword>
<dbReference type="AlphaFoldDB" id="A0A220UFW2"/>
<feature type="transmembrane region" description="Helical" evidence="11">
    <location>
        <begin position="158"/>
        <end position="182"/>
    </location>
</feature>
<dbReference type="PROSITE" id="PS50253">
    <property type="entry name" value="COX3"/>
    <property type="match status" value="1"/>
</dbReference>
<evidence type="ECO:0000256" key="9">
    <source>
        <dbReference type="ARBA" id="ARBA00031625"/>
    </source>
</evidence>
<feature type="transmembrane region" description="Helical" evidence="11">
    <location>
        <begin position="203"/>
        <end position="222"/>
    </location>
</feature>
<dbReference type="InterPro" id="IPR035973">
    <property type="entry name" value="Cyt_c_oxidase_su3-like_sf"/>
</dbReference>